<comment type="caution">
    <text evidence="1">The sequence shown here is derived from an EMBL/GenBank/DDBJ whole genome shotgun (WGS) entry which is preliminary data.</text>
</comment>
<dbReference type="AlphaFoldDB" id="A0A226WWX7"/>
<dbReference type="Proteomes" id="UP000214720">
    <property type="component" value="Unassembled WGS sequence"/>
</dbReference>
<evidence type="ECO:0000313" key="2">
    <source>
        <dbReference type="Proteomes" id="UP000214720"/>
    </source>
</evidence>
<gene>
    <name evidence="1" type="ORF">BSU04_26095</name>
</gene>
<name>A0A226WWX7_CABSO</name>
<reference evidence="2" key="1">
    <citation type="submission" date="2017-01" db="EMBL/GenBank/DDBJ databases">
        <title>Genome Analysis of Deinococcus marmoris KOPRI26562.</title>
        <authorList>
            <person name="Kim J.H."/>
            <person name="Oh H.-M."/>
        </authorList>
    </citation>
    <scope>NUCLEOTIDE SEQUENCE [LARGE SCALE GENOMIC DNA]</scope>
    <source>
        <strain evidence="2">PAMC 26633</strain>
    </source>
</reference>
<protein>
    <submittedName>
        <fullName evidence="1">Uncharacterized protein</fullName>
    </submittedName>
</protein>
<organism evidence="1 2">
    <name type="scientific">Caballeronia sordidicola</name>
    <name type="common">Burkholderia sordidicola</name>
    <dbReference type="NCBI Taxonomy" id="196367"/>
    <lineage>
        <taxon>Bacteria</taxon>
        <taxon>Pseudomonadati</taxon>
        <taxon>Pseudomonadota</taxon>
        <taxon>Betaproteobacteria</taxon>
        <taxon>Burkholderiales</taxon>
        <taxon>Burkholderiaceae</taxon>
        <taxon>Caballeronia</taxon>
    </lineage>
</organism>
<evidence type="ECO:0000313" key="1">
    <source>
        <dbReference type="EMBL" id="OXC75706.1"/>
    </source>
</evidence>
<dbReference type="EMBL" id="MTHB01000165">
    <property type="protein sequence ID" value="OXC75706.1"/>
    <property type="molecule type" value="Genomic_DNA"/>
</dbReference>
<accession>A0A226WWX7</accession>
<sequence>MFIGCRFTPVDPGQVDIFDPPGHHMGTVSVHKNRAPKAVLNAPSAKPAENQATP</sequence>
<proteinExistence type="predicted"/>